<dbReference type="EMBL" id="JASJOS010000019">
    <property type="protein sequence ID" value="MDJ1485282.1"/>
    <property type="molecule type" value="Genomic_DNA"/>
</dbReference>
<evidence type="ECO:0000313" key="10">
    <source>
        <dbReference type="Proteomes" id="UP001228581"/>
    </source>
</evidence>
<dbReference type="PRINTS" id="PR00125">
    <property type="entry name" value="ATPASEDELTA"/>
</dbReference>
<dbReference type="InterPro" id="IPR000711">
    <property type="entry name" value="ATPase_OSCP/dsu"/>
</dbReference>
<keyword evidence="7" id="KW-1003">Cell membrane</keyword>
<dbReference type="EMBL" id="JASJOT010000010">
    <property type="protein sequence ID" value="MDJ1494641.1"/>
    <property type="molecule type" value="Genomic_DNA"/>
</dbReference>
<evidence type="ECO:0000256" key="4">
    <source>
        <dbReference type="ARBA" id="ARBA00023065"/>
    </source>
</evidence>
<comment type="function">
    <text evidence="7">F(1)F(0) ATP synthase produces ATP from ADP in the presence of a proton or sodium gradient. F-type ATPases consist of two structural domains, F(1) containing the extramembraneous catalytic core and F(0) containing the membrane proton channel, linked together by a central stalk and a peripheral stalk. During catalysis, ATP synthesis in the catalytic domain of F(1) is coupled via a rotary mechanism of the central stalk subunits to proton translocation.</text>
</comment>
<evidence type="ECO:0000256" key="7">
    <source>
        <dbReference type="HAMAP-Rule" id="MF_01416"/>
    </source>
</evidence>
<dbReference type="Proteomes" id="UP001241110">
    <property type="component" value="Unassembled WGS sequence"/>
</dbReference>
<keyword evidence="3 7" id="KW-0375">Hydrogen ion transport</keyword>
<evidence type="ECO:0000256" key="6">
    <source>
        <dbReference type="ARBA" id="ARBA00023310"/>
    </source>
</evidence>
<dbReference type="PANTHER" id="PTHR11910">
    <property type="entry name" value="ATP SYNTHASE DELTA CHAIN"/>
    <property type="match status" value="1"/>
</dbReference>
<evidence type="ECO:0000256" key="3">
    <source>
        <dbReference type="ARBA" id="ARBA00022781"/>
    </source>
</evidence>
<dbReference type="SUPFAM" id="SSF47928">
    <property type="entry name" value="N-terminal domain of the delta subunit of the F1F0-ATP synthase"/>
    <property type="match status" value="1"/>
</dbReference>
<evidence type="ECO:0000313" key="9">
    <source>
        <dbReference type="EMBL" id="MDJ1494641.1"/>
    </source>
</evidence>
<dbReference type="RefSeq" id="WP_313987622.1">
    <property type="nucleotide sequence ID" value="NZ_JASJOS010000019.1"/>
</dbReference>
<organism evidence="8 11">
    <name type="scientific">Xanthocytophaga flava</name>
    <dbReference type="NCBI Taxonomy" id="3048013"/>
    <lineage>
        <taxon>Bacteria</taxon>
        <taxon>Pseudomonadati</taxon>
        <taxon>Bacteroidota</taxon>
        <taxon>Cytophagia</taxon>
        <taxon>Cytophagales</taxon>
        <taxon>Rhodocytophagaceae</taxon>
        <taxon>Xanthocytophaga</taxon>
    </lineage>
</organism>
<sequence length="180" mass="20440">MAESRAAHRYAKALLDLAIEKGIVEQVHTDMQLLADTCEENRNLVNLLQSPIVSHYKKFAVLRDIFKSRVSADSFSIFEIITKKNREEILFDVAKEFHSLYNDYKGVQVAEVITTFAVDETLRNQFKQMVTKSTGKTTVELKEKVDTGLIGGFILQIGDKQIDESVKGKINRLKQQMSKA</sequence>
<dbReference type="AlphaFoldDB" id="A0AAE3UB07"/>
<keyword evidence="6 7" id="KW-0066">ATP synthesis</keyword>
<reference evidence="8 10" key="1">
    <citation type="submission" date="2023-05" db="EMBL/GenBank/DDBJ databases">
        <authorList>
            <person name="Zhang X."/>
        </authorList>
    </citation>
    <scope>NUCLEOTIDE SEQUENCE</scope>
    <source>
        <strain evidence="9 10">DM2B3-1</strain>
        <strain evidence="8">YF14B1</strain>
    </source>
</reference>
<gene>
    <name evidence="7 8" type="primary">atpH</name>
    <name evidence="8" type="ORF">QNI16_32625</name>
    <name evidence="9" type="ORF">QNI19_16970</name>
</gene>
<dbReference type="Proteomes" id="UP001228581">
    <property type="component" value="Unassembled WGS sequence"/>
</dbReference>
<keyword evidence="5 7" id="KW-0472">Membrane</keyword>
<keyword evidence="7" id="KW-0139">CF(1)</keyword>
<evidence type="ECO:0000256" key="1">
    <source>
        <dbReference type="ARBA" id="ARBA00004370"/>
    </source>
</evidence>
<comment type="function">
    <text evidence="7">This protein is part of the stalk that links CF(0) to CF(1). It either transmits conformational changes from CF(0) to CF(1) or is implicated in proton conduction.</text>
</comment>
<protein>
    <recommendedName>
        <fullName evidence="7">ATP synthase subunit delta</fullName>
    </recommendedName>
    <alternativeName>
        <fullName evidence="7">ATP synthase F(1) sector subunit delta</fullName>
    </alternativeName>
    <alternativeName>
        <fullName evidence="7">F-type ATPase subunit delta</fullName>
        <shortName evidence="7">F-ATPase subunit delta</shortName>
    </alternativeName>
</protein>
<keyword evidence="2 7" id="KW-0813">Transport</keyword>
<comment type="subcellular location">
    <subcellularLocation>
        <location evidence="7">Cell membrane</location>
        <topology evidence="7">Peripheral membrane protein</topology>
    </subcellularLocation>
    <subcellularLocation>
        <location evidence="1">Membrane</location>
    </subcellularLocation>
</comment>
<evidence type="ECO:0000313" key="8">
    <source>
        <dbReference type="EMBL" id="MDJ1485282.1"/>
    </source>
</evidence>
<dbReference type="Gene3D" id="1.10.520.20">
    <property type="entry name" value="N-terminal domain of the delta subunit of the F1F0-ATP synthase"/>
    <property type="match status" value="1"/>
</dbReference>
<comment type="similarity">
    <text evidence="7">Belongs to the ATPase delta chain family.</text>
</comment>
<comment type="caution">
    <text evidence="8">The sequence shown here is derived from an EMBL/GenBank/DDBJ whole genome shotgun (WGS) entry which is preliminary data.</text>
</comment>
<proteinExistence type="inferred from homology"/>
<keyword evidence="4 7" id="KW-0406">Ion transport</keyword>
<dbReference type="GO" id="GO:0045259">
    <property type="term" value="C:proton-transporting ATP synthase complex"/>
    <property type="evidence" value="ECO:0007669"/>
    <property type="project" value="UniProtKB-KW"/>
</dbReference>
<evidence type="ECO:0000256" key="5">
    <source>
        <dbReference type="ARBA" id="ARBA00023136"/>
    </source>
</evidence>
<dbReference type="InterPro" id="IPR026015">
    <property type="entry name" value="ATP_synth_OSCP/delta_N_sf"/>
</dbReference>
<name>A0AAE3UB07_9BACT</name>
<dbReference type="GO" id="GO:0005886">
    <property type="term" value="C:plasma membrane"/>
    <property type="evidence" value="ECO:0007669"/>
    <property type="project" value="UniProtKB-SubCell"/>
</dbReference>
<dbReference type="NCBIfam" id="TIGR01145">
    <property type="entry name" value="ATP_synt_delta"/>
    <property type="match status" value="1"/>
</dbReference>
<dbReference type="GO" id="GO:0046933">
    <property type="term" value="F:proton-transporting ATP synthase activity, rotational mechanism"/>
    <property type="evidence" value="ECO:0007669"/>
    <property type="project" value="UniProtKB-UniRule"/>
</dbReference>
<dbReference type="HAMAP" id="MF_01416">
    <property type="entry name" value="ATP_synth_delta_bact"/>
    <property type="match status" value="1"/>
</dbReference>
<evidence type="ECO:0000256" key="2">
    <source>
        <dbReference type="ARBA" id="ARBA00022448"/>
    </source>
</evidence>
<dbReference type="Pfam" id="PF00213">
    <property type="entry name" value="OSCP"/>
    <property type="match status" value="1"/>
</dbReference>
<accession>A0AAE3UB07</accession>
<evidence type="ECO:0000313" key="11">
    <source>
        <dbReference type="Proteomes" id="UP001241110"/>
    </source>
</evidence>
<keyword evidence="10" id="KW-1185">Reference proteome</keyword>